<dbReference type="EMBL" id="QYUR01000008">
    <property type="protein sequence ID" value="RJG09034.1"/>
    <property type="molecule type" value="Genomic_DNA"/>
</dbReference>
<name>A0A418X976_9PSED</name>
<protein>
    <recommendedName>
        <fullName evidence="4">Alpha/beta hydrolase</fullName>
    </recommendedName>
</protein>
<keyword evidence="3" id="KW-1185">Reference proteome</keyword>
<dbReference type="OrthoDB" id="1491023at2"/>
<dbReference type="Proteomes" id="UP000284021">
    <property type="component" value="Unassembled WGS sequence"/>
</dbReference>
<organism evidence="2 3">
    <name type="scientific">Pseudomonas cavernicola</name>
    <dbReference type="NCBI Taxonomy" id="2320866"/>
    <lineage>
        <taxon>Bacteria</taxon>
        <taxon>Pseudomonadati</taxon>
        <taxon>Pseudomonadota</taxon>
        <taxon>Gammaproteobacteria</taxon>
        <taxon>Pseudomonadales</taxon>
        <taxon>Pseudomonadaceae</taxon>
        <taxon>Pseudomonas</taxon>
    </lineage>
</organism>
<evidence type="ECO:0000313" key="3">
    <source>
        <dbReference type="Proteomes" id="UP000284021"/>
    </source>
</evidence>
<sequence>MINFVNVGPGGTFEASGDHATEAAEIDALFQHLSSAGEKSLVVHFHGGLVSEGAGIEIAQKMVPVYEAAGAVPLTFVWETGLIETFRDNLQNIHDTALFQKLLKWQLRRAAQRFGGFEGRGAGVAIPMSKIEDELAKPRPFASYDDLATGKGAAARGGVAVTEADLDVLKQELQAEFQADIDGDYTVIAEVDALAGRSPDAGARGLIEGLKTAKMLAAIAYRVIRRHIRGRDHGFYPTVVEELLRELYLADLGAWVWGRMKDKATAMWLPNDGLSGDERRVGSYVLEKIAALQTTRPDFRVDLVGHSAGSIAICEMLRAAAARDLAVRVNTITFLAPAGRSELGVAELVRHPDRFKQFRCYTMDDDYEREDQLVPKVYTRSLLYFISGVLEPDEVDAPIMGMMRHASGQGPFRNGPAADWAAFMTAQQRLVLSDNTVIDPSAVAGRRTSSRSHGGFDDDGPTRESLTELLRV</sequence>
<dbReference type="AlphaFoldDB" id="A0A418X976"/>
<feature type="compositionally biased region" description="Basic and acidic residues" evidence="1">
    <location>
        <begin position="454"/>
        <end position="472"/>
    </location>
</feature>
<proteinExistence type="predicted"/>
<reference evidence="2 3" key="1">
    <citation type="submission" date="2018-09" db="EMBL/GenBank/DDBJ databases">
        <authorList>
            <person name="Zhu H."/>
        </authorList>
    </citation>
    <scope>NUCLEOTIDE SEQUENCE [LARGE SCALE GENOMIC DNA]</scope>
    <source>
        <strain evidence="2 3">K1S02-6</strain>
    </source>
</reference>
<evidence type="ECO:0008006" key="4">
    <source>
        <dbReference type="Google" id="ProtNLM"/>
    </source>
</evidence>
<dbReference type="SUPFAM" id="SSF53474">
    <property type="entry name" value="alpha/beta-Hydrolases"/>
    <property type="match status" value="1"/>
</dbReference>
<evidence type="ECO:0000256" key="1">
    <source>
        <dbReference type="SAM" id="MobiDB-lite"/>
    </source>
</evidence>
<comment type="caution">
    <text evidence="2">The sequence shown here is derived from an EMBL/GenBank/DDBJ whole genome shotgun (WGS) entry which is preliminary data.</text>
</comment>
<gene>
    <name evidence="2" type="ORF">D3879_24785</name>
</gene>
<dbReference type="InterPro" id="IPR029058">
    <property type="entry name" value="AB_hydrolase_fold"/>
</dbReference>
<dbReference type="RefSeq" id="WP_119956829.1">
    <property type="nucleotide sequence ID" value="NZ_QYUR01000008.1"/>
</dbReference>
<feature type="region of interest" description="Disordered" evidence="1">
    <location>
        <begin position="442"/>
        <end position="472"/>
    </location>
</feature>
<evidence type="ECO:0000313" key="2">
    <source>
        <dbReference type="EMBL" id="RJG09034.1"/>
    </source>
</evidence>
<accession>A0A418X976</accession>